<feature type="domain" description="CRAL-TRIO" evidence="2">
    <location>
        <begin position="141"/>
        <end position="317"/>
    </location>
</feature>
<evidence type="ECO:0000256" key="1">
    <source>
        <dbReference type="SAM" id="MobiDB-lite"/>
    </source>
</evidence>
<dbReference type="InterPro" id="IPR051026">
    <property type="entry name" value="PI/PC_transfer"/>
</dbReference>
<dbReference type="Proteomes" id="UP000789595">
    <property type="component" value="Unassembled WGS sequence"/>
</dbReference>
<dbReference type="Gene3D" id="3.40.525.10">
    <property type="entry name" value="CRAL-TRIO lipid binding domain"/>
    <property type="match status" value="1"/>
</dbReference>
<gene>
    <name evidence="3" type="ORF">PECAL_2P11020</name>
</gene>
<dbReference type="PROSITE" id="PS50191">
    <property type="entry name" value="CRAL_TRIO"/>
    <property type="match status" value="1"/>
</dbReference>
<dbReference type="OrthoDB" id="59899at2759"/>
<dbReference type="PANTHER" id="PTHR45657">
    <property type="entry name" value="CRAL-TRIO DOMAIN-CONTAINING PROTEIN YKL091C-RELATED"/>
    <property type="match status" value="1"/>
</dbReference>
<accession>A0A8J2SHL6</accession>
<proteinExistence type="predicted"/>
<protein>
    <recommendedName>
        <fullName evidence="2">CRAL-TRIO domain-containing protein</fullName>
    </recommendedName>
</protein>
<reference evidence="3" key="1">
    <citation type="submission" date="2021-11" db="EMBL/GenBank/DDBJ databases">
        <authorList>
            <consortium name="Genoscope - CEA"/>
            <person name="William W."/>
        </authorList>
    </citation>
    <scope>NUCLEOTIDE SEQUENCE</scope>
</reference>
<dbReference type="AlphaFoldDB" id="A0A8J2SHL6"/>
<evidence type="ECO:0000259" key="2">
    <source>
        <dbReference type="PROSITE" id="PS50191"/>
    </source>
</evidence>
<dbReference type="PANTHER" id="PTHR45657:SF1">
    <property type="entry name" value="CRAL-TRIO DOMAIN-CONTAINING PROTEIN YKL091C-RELATED"/>
    <property type="match status" value="1"/>
</dbReference>
<evidence type="ECO:0000313" key="3">
    <source>
        <dbReference type="EMBL" id="CAH0368054.1"/>
    </source>
</evidence>
<keyword evidence="4" id="KW-1185">Reference proteome</keyword>
<dbReference type="EMBL" id="CAKKNE010000002">
    <property type="protein sequence ID" value="CAH0368054.1"/>
    <property type="molecule type" value="Genomic_DNA"/>
</dbReference>
<dbReference type="SMART" id="SM00516">
    <property type="entry name" value="SEC14"/>
    <property type="match status" value="1"/>
</dbReference>
<name>A0A8J2SHL6_9STRA</name>
<organism evidence="3 4">
    <name type="scientific">Pelagomonas calceolata</name>
    <dbReference type="NCBI Taxonomy" id="35677"/>
    <lineage>
        <taxon>Eukaryota</taxon>
        <taxon>Sar</taxon>
        <taxon>Stramenopiles</taxon>
        <taxon>Ochrophyta</taxon>
        <taxon>Pelagophyceae</taxon>
        <taxon>Pelagomonadales</taxon>
        <taxon>Pelagomonadaceae</taxon>
        <taxon>Pelagomonas</taxon>
    </lineage>
</organism>
<comment type="caution">
    <text evidence="3">The sequence shown here is derived from an EMBL/GenBank/DDBJ whole genome shotgun (WGS) entry which is preliminary data.</text>
</comment>
<feature type="region of interest" description="Disordered" evidence="1">
    <location>
        <begin position="345"/>
        <end position="365"/>
    </location>
</feature>
<dbReference type="SUPFAM" id="SSF52087">
    <property type="entry name" value="CRAL/TRIO domain"/>
    <property type="match status" value="1"/>
</dbReference>
<dbReference type="Pfam" id="PF00650">
    <property type="entry name" value="CRAL_TRIO"/>
    <property type="match status" value="1"/>
</dbReference>
<evidence type="ECO:0000313" key="4">
    <source>
        <dbReference type="Proteomes" id="UP000789595"/>
    </source>
</evidence>
<feature type="region of interest" description="Disordered" evidence="1">
    <location>
        <begin position="1"/>
        <end position="34"/>
    </location>
</feature>
<dbReference type="InterPro" id="IPR001251">
    <property type="entry name" value="CRAL-TRIO_dom"/>
</dbReference>
<dbReference type="CDD" id="cd00170">
    <property type="entry name" value="SEC14"/>
    <property type="match status" value="1"/>
</dbReference>
<sequence length="395" mass="42986">MGCCASKKPAALGEDGSTPEERLERRRSTKQKLGTVVNPRVEADDDQLAKLGLALNDELEEGKPLTEQEETKLKDEIVAKLEDASVMESFDETSRVRIFRGMITNNNGTDDENVQEAIETYGTVGKWLREHPSILSEKLPKEELLNGVMNARVGGVDFQGHLVWCEQLGDIAGVVKKGLTVDEAKVLRMKTLEAIRAAQIRACETRGPRRYKNVYVMDLSKLSTMSMSSSSVRDMAKAIVTGAGSFFPETAWKLFIVNAPFIFRSAYKVISPLIHPVTRDKIKILGGKSAYLPAMQKAGIPLSALPESMGGKYPDKSIEKCIEELLAEGFPRAAREYVQQTEEVAEGEGVSLTREPSLPGEEAEAETFSPSMKILGVVGLAATAFGGAVASGAVF</sequence>
<dbReference type="InterPro" id="IPR036865">
    <property type="entry name" value="CRAL-TRIO_dom_sf"/>
</dbReference>